<dbReference type="GO" id="GO:0005886">
    <property type="term" value="C:plasma membrane"/>
    <property type="evidence" value="ECO:0007669"/>
    <property type="project" value="UniProtKB-SubCell"/>
</dbReference>
<dbReference type="InterPro" id="IPR050833">
    <property type="entry name" value="Poly_Biosynth_Transport"/>
</dbReference>
<feature type="transmembrane region" description="Helical" evidence="7">
    <location>
        <begin position="41"/>
        <end position="60"/>
    </location>
</feature>
<feature type="transmembrane region" description="Helical" evidence="7">
    <location>
        <begin position="320"/>
        <end position="341"/>
    </location>
</feature>
<dbReference type="RefSeq" id="WP_034835895.1">
    <property type="nucleotide sequence ID" value="NZ_JOKH01000002.1"/>
</dbReference>
<proteinExistence type="inferred from homology"/>
<name>A0A081NJ75_9GAMM</name>
<feature type="transmembrane region" description="Helical" evidence="7">
    <location>
        <begin position="169"/>
        <end position="189"/>
    </location>
</feature>
<feature type="transmembrane region" description="Helical" evidence="7">
    <location>
        <begin position="110"/>
        <end position="132"/>
    </location>
</feature>
<evidence type="ECO:0000256" key="3">
    <source>
        <dbReference type="ARBA" id="ARBA00022475"/>
    </source>
</evidence>
<evidence type="ECO:0000256" key="1">
    <source>
        <dbReference type="ARBA" id="ARBA00004651"/>
    </source>
</evidence>
<keyword evidence="6 7" id="KW-0472">Membrane</keyword>
<dbReference type="PANTHER" id="PTHR30250:SF10">
    <property type="entry name" value="LIPOPOLYSACCHARIDE BIOSYNTHESIS PROTEIN WZXC"/>
    <property type="match status" value="1"/>
</dbReference>
<keyword evidence="3" id="KW-1003">Cell membrane</keyword>
<feature type="transmembrane region" description="Helical" evidence="7">
    <location>
        <begin position="410"/>
        <end position="431"/>
    </location>
</feature>
<dbReference type="STRING" id="1137799.GZ78_13525"/>
<feature type="transmembrane region" description="Helical" evidence="7">
    <location>
        <begin position="437"/>
        <end position="461"/>
    </location>
</feature>
<comment type="similarity">
    <text evidence="2">Belongs to the polysaccharide synthase family.</text>
</comment>
<keyword evidence="9" id="KW-1185">Reference proteome</keyword>
<accession>A0A081NJ75</accession>
<evidence type="ECO:0000313" key="8">
    <source>
        <dbReference type="EMBL" id="KEQ18498.1"/>
    </source>
</evidence>
<dbReference type="Proteomes" id="UP000028073">
    <property type="component" value="Unassembled WGS sequence"/>
</dbReference>
<feature type="transmembrane region" description="Helical" evidence="7">
    <location>
        <begin position="288"/>
        <end position="314"/>
    </location>
</feature>
<comment type="subcellular location">
    <subcellularLocation>
        <location evidence="1">Cell membrane</location>
        <topology evidence="1">Multi-pass membrane protein</topology>
    </subcellularLocation>
</comment>
<dbReference type="AlphaFoldDB" id="A0A081NJ75"/>
<feature type="transmembrane region" description="Helical" evidence="7">
    <location>
        <begin position="144"/>
        <end position="163"/>
    </location>
</feature>
<dbReference type="eggNOG" id="COG2244">
    <property type="taxonomic scope" value="Bacteria"/>
</dbReference>
<feature type="transmembrane region" description="Helical" evidence="7">
    <location>
        <begin position="379"/>
        <end position="398"/>
    </location>
</feature>
<feature type="transmembrane region" description="Helical" evidence="7">
    <location>
        <begin position="81"/>
        <end position="104"/>
    </location>
</feature>
<keyword evidence="5 7" id="KW-1133">Transmembrane helix</keyword>
<protein>
    <recommendedName>
        <fullName evidence="10">Polysaccharide biosynthesis protein C-terminal domain-containing protein</fullName>
    </recommendedName>
</protein>
<dbReference type="OrthoDB" id="8538786at2"/>
<dbReference type="PANTHER" id="PTHR30250">
    <property type="entry name" value="PST FAMILY PREDICTED COLANIC ACID TRANSPORTER"/>
    <property type="match status" value="1"/>
</dbReference>
<feature type="transmembrane region" description="Helical" evidence="7">
    <location>
        <begin position="12"/>
        <end position="35"/>
    </location>
</feature>
<dbReference type="Pfam" id="PF13440">
    <property type="entry name" value="Polysacc_synt_3"/>
    <property type="match status" value="1"/>
</dbReference>
<evidence type="ECO:0000256" key="4">
    <source>
        <dbReference type="ARBA" id="ARBA00022692"/>
    </source>
</evidence>
<evidence type="ECO:0000313" key="9">
    <source>
        <dbReference type="Proteomes" id="UP000028073"/>
    </source>
</evidence>
<sequence>MSDKSTMTRGVIWLFISKFFPPAITFAVFTYTARILSPEDFGLVAFALAVIFLAACLLPSGWRDGLIKFEEIDSRHISSVFWFNLFVALAISTVLMGFSCLSLFEFQTDVFNLALRILCLKLLADGLFNTLNAVLLREQKYTTIAVRVTVSTFLAAAIIIALIHSGFGVWSLIWSQVILAVVNFIAVFIPTRKYLKCYFSIDILKSMATFGWYSTLTTGLSELAKHYDSVIIGSFLGNKELGFFNVAKRLSDIVSDICIGTINDVNFPLLASQQSDFERVRASFQSSVYLTSMLLFPVFTLLFIEADLIFKILFTEQWSSAVGVFQAFCLILFSIALGVPQKSIILICDHAQWWVRRQVTLLMIIMPLTALAASQGMQFLLLVFVFSKFIFCTISMVKSCDLLDLTLTKYLNNIRVAILGCLTFSVVLYMTENTFQLYPVIHLLIDAVIAVFIYLFVVMLLDYQRVKAMFCDLMPRYQPFFDKLECCLNLIFR</sequence>
<evidence type="ECO:0000256" key="7">
    <source>
        <dbReference type="SAM" id="Phobius"/>
    </source>
</evidence>
<reference evidence="8 9" key="1">
    <citation type="submission" date="2014-06" db="EMBL/GenBank/DDBJ databases">
        <title>Whole Genome Sequences of Three Symbiotic Endozoicomonas Bacteria.</title>
        <authorList>
            <person name="Neave M.J."/>
            <person name="Apprill A."/>
            <person name="Voolstra C.R."/>
        </authorList>
    </citation>
    <scope>NUCLEOTIDE SEQUENCE [LARGE SCALE GENOMIC DNA]</scope>
    <source>
        <strain evidence="8 9">DSM 25634</strain>
    </source>
</reference>
<dbReference type="EMBL" id="JOKH01000002">
    <property type="protein sequence ID" value="KEQ18498.1"/>
    <property type="molecule type" value="Genomic_DNA"/>
</dbReference>
<organism evidence="8 9">
    <name type="scientific">Endozoicomonas numazuensis</name>
    <dbReference type="NCBI Taxonomy" id="1137799"/>
    <lineage>
        <taxon>Bacteria</taxon>
        <taxon>Pseudomonadati</taxon>
        <taxon>Pseudomonadota</taxon>
        <taxon>Gammaproteobacteria</taxon>
        <taxon>Oceanospirillales</taxon>
        <taxon>Endozoicomonadaceae</taxon>
        <taxon>Endozoicomonas</taxon>
    </lineage>
</organism>
<gene>
    <name evidence="8" type="ORF">GZ78_13525</name>
</gene>
<keyword evidence="4 7" id="KW-0812">Transmembrane</keyword>
<evidence type="ECO:0000256" key="6">
    <source>
        <dbReference type="ARBA" id="ARBA00023136"/>
    </source>
</evidence>
<evidence type="ECO:0000256" key="2">
    <source>
        <dbReference type="ARBA" id="ARBA00007430"/>
    </source>
</evidence>
<feature type="transmembrane region" description="Helical" evidence="7">
    <location>
        <begin position="353"/>
        <end position="373"/>
    </location>
</feature>
<comment type="caution">
    <text evidence="8">The sequence shown here is derived from an EMBL/GenBank/DDBJ whole genome shotgun (WGS) entry which is preliminary data.</text>
</comment>
<evidence type="ECO:0008006" key="10">
    <source>
        <dbReference type="Google" id="ProtNLM"/>
    </source>
</evidence>
<evidence type="ECO:0000256" key="5">
    <source>
        <dbReference type="ARBA" id="ARBA00022989"/>
    </source>
</evidence>